<comment type="caution">
    <text evidence="2">The sequence shown here is derived from an EMBL/GenBank/DDBJ whole genome shotgun (WGS) entry which is preliminary data.</text>
</comment>
<dbReference type="Pfam" id="PF06674">
    <property type="entry name" value="DUF1176"/>
    <property type="match status" value="1"/>
</dbReference>
<gene>
    <name evidence="2" type="ORF">RAE19_09520</name>
</gene>
<organism evidence="2 3">
    <name type="scientific">Rhodoferax potami</name>
    <dbReference type="NCBI Taxonomy" id="3068338"/>
    <lineage>
        <taxon>Bacteria</taxon>
        <taxon>Pseudomonadati</taxon>
        <taxon>Pseudomonadota</taxon>
        <taxon>Betaproteobacteria</taxon>
        <taxon>Burkholderiales</taxon>
        <taxon>Comamonadaceae</taxon>
        <taxon>Rhodoferax</taxon>
    </lineage>
</organism>
<name>A0ABU3KN47_9BURK</name>
<sequence length="334" mass="35604">MPVLKTWAAWSALALSGVAHAQVFAFKDWAVACDNTRHCEAVAYQSEESDSAPVVLWLSRDAGPDTPVRVQVDMDESEDPKQLTLRLGTTTLKGISRGQDLSPAQTRQLLAHVLAGQTLTLADGAKRWELSLAGSHAALLKMDDVQGRVGTPGALVRKGKKPEATVLPAVSAPKVQAATLPKTSKADEALLQPILKSITPRDCWDDLPDDSGPDTSLVRVSSTQVLVMRECGRGAYQGGSGVWLANSKPPYAAKRLELPLPQGKTSDYVMNLSVTDGRFASYEKGRGVNDCGAGYDWAWTAKGFALTGAWSAPLCRGMPGGGYSLRTFTADIAP</sequence>
<proteinExistence type="predicted"/>
<dbReference type="InterPro" id="IPR009560">
    <property type="entry name" value="DUF1176"/>
</dbReference>
<dbReference type="RefSeq" id="WP_313874658.1">
    <property type="nucleotide sequence ID" value="NZ_JAVBIK010000001.1"/>
</dbReference>
<feature type="chain" id="PRO_5047455033" evidence="1">
    <location>
        <begin position="22"/>
        <end position="334"/>
    </location>
</feature>
<evidence type="ECO:0000313" key="3">
    <source>
        <dbReference type="Proteomes" id="UP001321700"/>
    </source>
</evidence>
<feature type="signal peptide" evidence="1">
    <location>
        <begin position="1"/>
        <end position="21"/>
    </location>
</feature>
<accession>A0ABU3KN47</accession>
<dbReference type="EMBL" id="JAVBIK010000001">
    <property type="protein sequence ID" value="MDT7518946.1"/>
    <property type="molecule type" value="Genomic_DNA"/>
</dbReference>
<evidence type="ECO:0000256" key="1">
    <source>
        <dbReference type="SAM" id="SignalP"/>
    </source>
</evidence>
<protein>
    <submittedName>
        <fullName evidence="2">DUF1176 domain-containing protein</fullName>
    </submittedName>
</protein>
<evidence type="ECO:0000313" key="2">
    <source>
        <dbReference type="EMBL" id="MDT7518946.1"/>
    </source>
</evidence>
<keyword evidence="3" id="KW-1185">Reference proteome</keyword>
<dbReference type="Proteomes" id="UP001321700">
    <property type="component" value="Unassembled WGS sequence"/>
</dbReference>
<reference evidence="2 3" key="1">
    <citation type="submission" date="2023-08" db="EMBL/GenBank/DDBJ databases">
        <title>Rhodoferax potami sp. nov. and Rhodoferax mekongensis sp. nov., isolated from the Mekong River in Thailand.</title>
        <authorList>
            <person name="Kitikhun S."/>
            <person name="Charoenyingcharoen P."/>
            <person name="Siriarchawattana P."/>
            <person name="Likhitrattanapisal S."/>
            <person name="Nilsakha T."/>
            <person name="Chanpet A."/>
            <person name="Rattanawaree P."/>
            <person name="Ingsriswang S."/>
        </authorList>
    </citation>
    <scope>NUCLEOTIDE SEQUENCE [LARGE SCALE GENOMIC DNA]</scope>
    <source>
        <strain evidence="2 3">TBRC 17660</strain>
    </source>
</reference>
<keyword evidence="1" id="KW-0732">Signal</keyword>